<protein>
    <submittedName>
        <fullName evidence="2">Putative secreted salivary gland peptide</fullName>
    </submittedName>
</protein>
<keyword evidence="1" id="KW-0732">Signal</keyword>
<feature type="signal peptide" evidence="1">
    <location>
        <begin position="1"/>
        <end position="17"/>
    </location>
</feature>
<evidence type="ECO:0000313" key="2">
    <source>
        <dbReference type="EMBL" id="JAC92371.1"/>
    </source>
</evidence>
<proteinExistence type="evidence at transcript level"/>
<accession>A0A090X7Y7</accession>
<sequence>MLRHGVLAIALVACAHSATVHDANNFVDTVLTEKLPPLVRASLNLFPVVRIPFFKFRRCQKLLQRTATSTLTLRRVAIRNLDIGVRRMGECQVPAVKEGHPER</sequence>
<organism evidence="2">
    <name type="scientific">Ixodes ricinus</name>
    <name type="common">Common tick</name>
    <name type="synonym">Acarus ricinus</name>
    <dbReference type="NCBI Taxonomy" id="34613"/>
    <lineage>
        <taxon>Eukaryota</taxon>
        <taxon>Metazoa</taxon>
        <taxon>Ecdysozoa</taxon>
        <taxon>Arthropoda</taxon>
        <taxon>Chelicerata</taxon>
        <taxon>Arachnida</taxon>
        <taxon>Acari</taxon>
        <taxon>Parasitiformes</taxon>
        <taxon>Ixodida</taxon>
        <taxon>Ixodoidea</taxon>
        <taxon>Ixodidae</taxon>
        <taxon>Ixodinae</taxon>
        <taxon>Ixodes</taxon>
    </lineage>
</organism>
<feature type="chain" id="PRO_5001868201" evidence="1">
    <location>
        <begin position="18"/>
        <end position="103"/>
    </location>
</feature>
<reference evidence="2" key="1">
    <citation type="journal article" date="2015" name="PLoS Negl. Trop. Dis.">
        <title>Deep Sequencing Analysis of the Ixodes ricinus Haemocytome.</title>
        <authorList>
            <person name="Kotsyfakis M."/>
            <person name="Kopacek P."/>
            <person name="Franta Z."/>
            <person name="Pedra J.H."/>
            <person name="Ribeiro J.M."/>
        </authorList>
    </citation>
    <scope>NUCLEOTIDE SEQUENCE</scope>
</reference>
<name>A0A090X7Y7_IXORI</name>
<dbReference type="EMBL" id="GBIH01002339">
    <property type="protein sequence ID" value="JAC92371.1"/>
    <property type="molecule type" value="mRNA"/>
</dbReference>
<evidence type="ECO:0000256" key="1">
    <source>
        <dbReference type="SAM" id="SignalP"/>
    </source>
</evidence>
<dbReference type="AlphaFoldDB" id="A0A090X7Y7"/>